<evidence type="ECO:0000256" key="1">
    <source>
        <dbReference type="SAM" id="Phobius"/>
    </source>
</evidence>
<feature type="domain" description="DUF112" evidence="2">
    <location>
        <begin position="20"/>
        <end position="63"/>
    </location>
</feature>
<dbReference type="RefSeq" id="WP_210208719.1">
    <property type="nucleotide sequence ID" value="NZ_NPEX01000697.1"/>
</dbReference>
<evidence type="ECO:0000313" key="3">
    <source>
        <dbReference type="EMBL" id="RAI33528.1"/>
    </source>
</evidence>
<protein>
    <recommendedName>
        <fullName evidence="2">DUF112 domain-containing protein</fullName>
    </recommendedName>
</protein>
<reference evidence="3 4" key="1">
    <citation type="submission" date="2017-07" db="EMBL/GenBank/DDBJ databases">
        <title>Draft Genome Sequences of Select Purple Nonsulfur Bacteria.</title>
        <authorList>
            <person name="Lasarre B."/>
            <person name="Mckinlay J.B."/>
        </authorList>
    </citation>
    <scope>NUCLEOTIDE SEQUENCE [LARGE SCALE GENOMIC DNA]</scope>
    <source>
        <strain evidence="3 4">DSM 5909</strain>
    </source>
</reference>
<gene>
    <name evidence="3" type="ORF">CH341_31765</name>
</gene>
<dbReference type="PANTHER" id="PTHR35342:SF5">
    <property type="entry name" value="TRICARBOXYLIC TRANSPORT PROTEIN"/>
    <property type="match status" value="1"/>
</dbReference>
<organism evidence="3 4">
    <name type="scientific">Rhodoplanes roseus</name>
    <dbReference type="NCBI Taxonomy" id="29409"/>
    <lineage>
        <taxon>Bacteria</taxon>
        <taxon>Pseudomonadati</taxon>
        <taxon>Pseudomonadota</taxon>
        <taxon>Alphaproteobacteria</taxon>
        <taxon>Hyphomicrobiales</taxon>
        <taxon>Nitrobacteraceae</taxon>
        <taxon>Rhodoplanes</taxon>
    </lineage>
</organism>
<dbReference type="InterPro" id="IPR002823">
    <property type="entry name" value="DUF112_TM"/>
</dbReference>
<dbReference type="EMBL" id="NPEX01000697">
    <property type="protein sequence ID" value="RAI33528.1"/>
    <property type="molecule type" value="Genomic_DNA"/>
</dbReference>
<feature type="transmembrane region" description="Helical" evidence="1">
    <location>
        <begin position="20"/>
        <end position="49"/>
    </location>
</feature>
<proteinExistence type="predicted"/>
<dbReference type="Pfam" id="PF01970">
    <property type="entry name" value="TctA"/>
    <property type="match status" value="1"/>
</dbReference>
<dbReference type="AlphaFoldDB" id="A0A327KE22"/>
<comment type="caution">
    <text evidence="3">The sequence shown here is derived from an EMBL/GenBank/DDBJ whole genome shotgun (WGS) entry which is preliminary data.</text>
</comment>
<dbReference type="Proteomes" id="UP000249130">
    <property type="component" value="Unassembled WGS sequence"/>
</dbReference>
<accession>A0A327KE22</accession>
<keyword evidence="4" id="KW-1185">Reference proteome</keyword>
<feature type="non-terminal residue" evidence="3">
    <location>
        <position position="103"/>
    </location>
</feature>
<evidence type="ECO:0000259" key="2">
    <source>
        <dbReference type="Pfam" id="PF01970"/>
    </source>
</evidence>
<name>A0A327KE22_9BRAD</name>
<keyword evidence="1" id="KW-0472">Membrane</keyword>
<evidence type="ECO:0000313" key="4">
    <source>
        <dbReference type="Proteomes" id="UP000249130"/>
    </source>
</evidence>
<keyword evidence="1" id="KW-1133">Transmembrane helix</keyword>
<sequence>MESLGYLMDGFAVALTGRNLLLCFVGCLWGTAVGVLPGLGPLAGMALLLPLTFKLDPAGAVIMRAEVQDLLVRPPSARSSVGTDRLLDGLLPLAAGNVFGHLG</sequence>
<keyword evidence="1" id="KW-0812">Transmembrane</keyword>
<dbReference type="PANTHER" id="PTHR35342">
    <property type="entry name" value="TRICARBOXYLIC TRANSPORT PROTEIN"/>
    <property type="match status" value="1"/>
</dbReference>